<dbReference type="OrthoDB" id="9786473at2"/>
<organism evidence="2 3">
    <name type="scientific">Tumebacillus flagellatus</name>
    <dbReference type="NCBI Taxonomy" id="1157490"/>
    <lineage>
        <taxon>Bacteria</taxon>
        <taxon>Bacillati</taxon>
        <taxon>Bacillota</taxon>
        <taxon>Bacilli</taxon>
        <taxon>Bacillales</taxon>
        <taxon>Alicyclobacillaceae</taxon>
        <taxon>Tumebacillus</taxon>
    </lineage>
</organism>
<dbReference type="AlphaFoldDB" id="A0A074LWR4"/>
<evidence type="ECO:0000256" key="1">
    <source>
        <dbReference type="SAM" id="Phobius"/>
    </source>
</evidence>
<evidence type="ECO:0000313" key="2">
    <source>
        <dbReference type="EMBL" id="KEO85060.1"/>
    </source>
</evidence>
<reference evidence="2 3" key="1">
    <citation type="journal article" date="2013" name="Int. J. Syst. Evol. Microbiol.">
        <title>Tumebacillus flagellatus sp. nov., an alpha-amylase/pullulanase-producing bacterium isolated from cassava wastewater.</title>
        <authorList>
            <person name="Wang Q."/>
            <person name="Xie N."/>
            <person name="Qin Y."/>
            <person name="Shen N."/>
            <person name="Zhu J."/>
            <person name="Mi H."/>
            <person name="Huang R."/>
        </authorList>
    </citation>
    <scope>NUCLEOTIDE SEQUENCE [LARGE SCALE GENOMIC DNA]</scope>
    <source>
        <strain evidence="2 3">GST4</strain>
    </source>
</reference>
<name>A0A074LWR4_9BACL</name>
<dbReference type="eggNOG" id="COG3647">
    <property type="taxonomic scope" value="Bacteria"/>
</dbReference>
<evidence type="ECO:0000313" key="3">
    <source>
        <dbReference type="Proteomes" id="UP000027931"/>
    </source>
</evidence>
<proteinExistence type="predicted"/>
<keyword evidence="1" id="KW-1133">Transmembrane helix</keyword>
<dbReference type="InterPro" id="IPR014509">
    <property type="entry name" value="YjdF-like"/>
</dbReference>
<keyword evidence="1" id="KW-0472">Membrane</keyword>
<feature type="transmembrane region" description="Helical" evidence="1">
    <location>
        <begin position="100"/>
        <end position="118"/>
    </location>
</feature>
<dbReference type="RefSeq" id="WP_038083238.1">
    <property type="nucleotide sequence ID" value="NZ_JMIR01000001.1"/>
</dbReference>
<dbReference type="PIRSF" id="PIRSF020606">
    <property type="entry name" value="UCP020606"/>
    <property type="match status" value="1"/>
</dbReference>
<dbReference type="EMBL" id="JMIR01000001">
    <property type="protein sequence ID" value="KEO85060.1"/>
    <property type="molecule type" value="Genomic_DNA"/>
</dbReference>
<feature type="transmembrane region" description="Helical" evidence="1">
    <location>
        <begin position="28"/>
        <end position="47"/>
    </location>
</feature>
<feature type="transmembrane region" description="Helical" evidence="1">
    <location>
        <begin position="130"/>
        <end position="154"/>
    </location>
</feature>
<gene>
    <name evidence="2" type="ORF">EL26_00405</name>
</gene>
<dbReference type="Proteomes" id="UP000027931">
    <property type="component" value="Unassembled WGS sequence"/>
</dbReference>
<feature type="transmembrane region" description="Helical" evidence="1">
    <location>
        <begin position="59"/>
        <end position="77"/>
    </location>
</feature>
<sequence>MRVRRVEIGLVIVFAAVFVWSAIKPRDVMTWCLELAPIVVLWIVLIATYRKFPFTTLTYVWICAASVIVAVGGHYTYEFNPLFGWLRDQFGWQRNYYDRFGHFVKGLVAALIARELLVRKSPVGDAHEGWLVFLTLNLVLSTAAVYELLEFAVAKLTGTRAEEFLATQGDEWDSQWDMLMALLGAVLAMLVFRKWQDRQMLRLPVQTK</sequence>
<keyword evidence="3" id="KW-1185">Reference proteome</keyword>
<keyword evidence="1" id="KW-0812">Transmembrane</keyword>
<feature type="transmembrane region" description="Helical" evidence="1">
    <location>
        <begin position="5"/>
        <end position="22"/>
    </location>
</feature>
<protein>
    <submittedName>
        <fullName evidence="2">Membrane protein</fullName>
    </submittedName>
</protein>
<dbReference type="InterPro" id="IPR058534">
    <property type="entry name" value="YjdF"/>
</dbReference>
<accession>A0A074LWR4</accession>
<dbReference type="Pfam" id="PF09997">
    <property type="entry name" value="DUF2238"/>
    <property type="match status" value="1"/>
</dbReference>
<comment type="caution">
    <text evidence="2">The sequence shown here is derived from an EMBL/GenBank/DDBJ whole genome shotgun (WGS) entry which is preliminary data.</text>
</comment>
<feature type="transmembrane region" description="Helical" evidence="1">
    <location>
        <begin position="174"/>
        <end position="192"/>
    </location>
</feature>